<evidence type="ECO:0008006" key="3">
    <source>
        <dbReference type="Google" id="ProtNLM"/>
    </source>
</evidence>
<gene>
    <name evidence="1" type="ORF">DGD08_06010</name>
</gene>
<proteinExistence type="predicted"/>
<protein>
    <recommendedName>
        <fullName evidence="3">Outer membrane protein beta-barrel domain-containing protein</fullName>
    </recommendedName>
</protein>
<evidence type="ECO:0000313" key="2">
    <source>
        <dbReference type="Proteomes" id="UP000264071"/>
    </source>
</evidence>
<organism evidence="1 2">
    <name type="scientific">Gemmatimonas aurantiaca</name>
    <dbReference type="NCBI Taxonomy" id="173480"/>
    <lineage>
        <taxon>Bacteria</taxon>
        <taxon>Pseudomonadati</taxon>
        <taxon>Gemmatimonadota</taxon>
        <taxon>Gemmatimonadia</taxon>
        <taxon>Gemmatimonadales</taxon>
        <taxon>Gemmatimonadaceae</taxon>
        <taxon>Gemmatimonas</taxon>
    </lineage>
</organism>
<dbReference type="Proteomes" id="UP000264071">
    <property type="component" value="Unassembled WGS sequence"/>
</dbReference>
<dbReference type="EMBL" id="DPIY01000006">
    <property type="protein sequence ID" value="HCT56751.1"/>
    <property type="molecule type" value="Genomic_DNA"/>
</dbReference>
<sequence length="228" mass="24202">MSAALALAWLAGASPLDAQIRGRPTQRQSTPWWFSGGAAAMVLNEIADGATQSRWKFGSDPLWQMRGTIEKATDEFTTIGLAASYGRVDVQVTPLTPGVLIGPPISPSIDPPGCPTGCAAETELYTAMAQFRSGGGPGFHTFFEAQGGVTAFRNLRVKETGDAIGTKRMQTDLSGTLGGGFGYTLSPGFAITIVQDFGMGWHAKTDLPEGTGRTWRVRTTRASLRFAL</sequence>
<reference evidence="1 2" key="1">
    <citation type="journal article" date="2018" name="Nat. Biotechnol.">
        <title>A standardized bacterial taxonomy based on genome phylogeny substantially revises the tree of life.</title>
        <authorList>
            <person name="Parks D.H."/>
            <person name="Chuvochina M."/>
            <person name="Waite D.W."/>
            <person name="Rinke C."/>
            <person name="Skarshewski A."/>
            <person name="Chaumeil P.A."/>
            <person name="Hugenholtz P."/>
        </authorList>
    </citation>
    <scope>NUCLEOTIDE SEQUENCE [LARGE SCALE GENOMIC DNA]</scope>
    <source>
        <strain evidence="1">UBA8844</strain>
    </source>
</reference>
<accession>A0A3D4V6L9</accession>
<dbReference type="AlphaFoldDB" id="A0A3D4V6L9"/>
<name>A0A3D4V6L9_9BACT</name>
<comment type="caution">
    <text evidence="1">The sequence shown here is derived from an EMBL/GenBank/DDBJ whole genome shotgun (WGS) entry which is preliminary data.</text>
</comment>
<evidence type="ECO:0000313" key="1">
    <source>
        <dbReference type="EMBL" id="HCT56751.1"/>
    </source>
</evidence>